<accession>A0A8J8B3T3</accession>
<protein>
    <recommendedName>
        <fullName evidence="3">DUF2117 domain-containing protein</fullName>
    </recommendedName>
</protein>
<dbReference type="InterPro" id="IPR012032">
    <property type="entry name" value="UCP006598"/>
</dbReference>
<dbReference type="EMBL" id="JWHL01000003">
    <property type="protein sequence ID" value="MBR1368560.1"/>
    <property type="molecule type" value="Genomic_DNA"/>
</dbReference>
<proteinExistence type="predicted"/>
<comment type="caution">
    <text evidence="1">The sequence shown here is derived from an EMBL/GenBank/DDBJ whole genome shotgun (WGS) entry which is preliminary data.</text>
</comment>
<organism evidence="1 2">
    <name type="scientific">Methanocalculus chunghsingensis</name>
    <dbReference type="NCBI Taxonomy" id="156457"/>
    <lineage>
        <taxon>Archaea</taxon>
        <taxon>Methanobacteriati</taxon>
        <taxon>Methanobacteriota</taxon>
        <taxon>Stenosarchaea group</taxon>
        <taxon>Methanomicrobia</taxon>
        <taxon>Methanomicrobiales</taxon>
        <taxon>Methanocalculaceae</taxon>
        <taxon>Methanocalculus</taxon>
    </lineage>
</organism>
<dbReference type="RefSeq" id="WP_211530191.1">
    <property type="nucleotide sequence ID" value="NZ_JWHL01000003.1"/>
</dbReference>
<keyword evidence="2" id="KW-1185">Reference proteome</keyword>
<dbReference type="AlphaFoldDB" id="A0A8J8B3T3"/>
<sequence length="345" mass="36822">MRSRPLTCIFHGPSVFDEGDAARINRILAPDHLIVAGVMGRTAAAESGLAITPADLPPSFVINKMTGDSILVNRGKTPESGRWFGEIVAGRITGGRGLVHIECSDQTCYLWNEGDRELAEYVAERIGCPVVEVSSSCRNTPEIRTIHGCLPGEPVCVEGITIGYATAGEVILSRDNGTLNPISGIRVKPHGMEKLIAIGCPPLDRAWCKSGQIRSSLPETPARRAPVCGKIAIIDHAALDIYRIITPNLAGIITIGDDTTAVCGHIGAVQGVPVFGITDGDADGIVPETYAPGSVVTHVICGTDDDLGREIAASIPQDAEFCWDRLVRDILRTYSGTIRIVRDLR</sequence>
<dbReference type="Proteomes" id="UP000730161">
    <property type="component" value="Unassembled WGS sequence"/>
</dbReference>
<gene>
    <name evidence="1" type="ORF">RJ53_03190</name>
</gene>
<dbReference type="Pfam" id="PF09890">
    <property type="entry name" value="DUF2117"/>
    <property type="match status" value="1"/>
</dbReference>
<evidence type="ECO:0000313" key="2">
    <source>
        <dbReference type="Proteomes" id="UP000730161"/>
    </source>
</evidence>
<evidence type="ECO:0008006" key="3">
    <source>
        <dbReference type="Google" id="ProtNLM"/>
    </source>
</evidence>
<evidence type="ECO:0000313" key="1">
    <source>
        <dbReference type="EMBL" id="MBR1368560.1"/>
    </source>
</evidence>
<dbReference type="OrthoDB" id="120859at2157"/>
<reference evidence="1" key="1">
    <citation type="submission" date="2014-12" db="EMBL/GenBank/DDBJ databases">
        <authorList>
            <person name="Huang H.-H."/>
            <person name="Chen S.-C."/>
            <person name="Lai M.-C."/>
        </authorList>
    </citation>
    <scope>NUCLEOTIDE SEQUENCE</scope>
    <source>
        <strain evidence="1">K1F9705b</strain>
    </source>
</reference>
<name>A0A8J8B3T3_9EURY</name>